<dbReference type="InterPro" id="IPR027417">
    <property type="entry name" value="P-loop_NTPase"/>
</dbReference>
<protein>
    <submittedName>
        <fullName evidence="2">ATPase, AAA family</fullName>
    </submittedName>
</protein>
<dbReference type="RefSeq" id="WP_171994014.1">
    <property type="nucleotide sequence ID" value="NZ_CP012542.1"/>
</dbReference>
<evidence type="ECO:0000313" key="2">
    <source>
        <dbReference type="EMBL" id="QCD45216.1"/>
    </source>
</evidence>
<gene>
    <name evidence="2" type="ORF">CMUC_1453</name>
</gene>
<proteinExistence type="predicted"/>
<dbReference type="InterPro" id="IPR049945">
    <property type="entry name" value="AAA_22"/>
</dbReference>
<dbReference type="PANTHER" id="PTHR35894">
    <property type="entry name" value="GENERAL SECRETION PATHWAY PROTEIN A-RELATED"/>
    <property type="match status" value="1"/>
</dbReference>
<feature type="domain" description="AAA+ ATPase" evidence="1">
    <location>
        <begin position="39"/>
        <end position="181"/>
    </location>
</feature>
<dbReference type="Pfam" id="PF13401">
    <property type="entry name" value="AAA_22"/>
    <property type="match status" value="1"/>
</dbReference>
<dbReference type="GO" id="GO:0016887">
    <property type="term" value="F:ATP hydrolysis activity"/>
    <property type="evidence" value="ECO:0007669"/>
    <property type="project" value="InterPro"/>
</dbReference>
<dbReference type="SMART" id="SM00382">
    <property type="entry name" value="AAA"/>
    <property type="match status" value="1"/>
</dbReference>
<dbReference type="EMBL" id="CP012542">
    <property type="protein sequence ID" value="QCD45216.1"/>
    <property type="molecule type" value="Genomic_DNA"/>
</dbReference>
<dbReference type="PANTHER" id="PTHR35894:SF1">
    <property type="entry name" value="PHOSPHORIBULOKINASE _ URIDINE KINASE FAMILY"/>
    <property type="match status" value="1"/>
</dbReference>
<organism evidence="2 3">
    <name type="scientific">Campylobacter mucosalis CCUG 21559</name>
    <dbReference type="NCBI Taxonomy" id="1032067"/>
    <lineage>
        <taxon>Bacteria</taxon>
        <taxon>Pseudomonadati</taxon>
        <taxon>Campylobacterota</taxon>
        <taxon>Epsilonproteobacteria</taxon>
        <taxon>Campylobacterales</taxon>
        <taxon>Campylobacteraceae</taxon>
        <taxon>Campylobacter</taxon>
    </lineage>
</organism>
<sequence>MSSFTKTKELFLDETKDNFIGLANSLSCYERITQALEKPLKLILFYGKPGSGKTFLLQKIVDDLNDDKILFFKRPFFNEADFINALNEKIFGKNLPDVKSFENFMYYYTQNFTYDESEKLKFQKTIILDEAQLYPNDLLEKIRLMADSRYFKFIFTVHKTSDEELLAKGHFLTRIWESIELKNADVSEIKLYLLKKLKGCEIAFNDDDIALANKLCYSNLRELNKLMYKFLDICQTYEHYRPSALTEPNFNQKALCMSAISLGIINA</sequence>
<dbReference type="AlphaFoldDB" id="A0A6G5QI93"/>
<dbReference type="Gene3D" id="3.40.50.300">
    <property type="entry name" value="P-loop containing nucleotide triphosphate hydrolases"/>
    <property type="match status" value="1"/>
</dbReference>
<accession>A0A6G5QI93</accession>
<dbReference type="InterPro" id="IPR003593">
    <property type="entry name" value="AAA+_ATPase"/>
</dbReference>
<dbReference type="Proteomes" id="UP000503264">
    <property type="component" value="Chromosome"/>
</dbReference>
<evidence type="ECO:0000259" key="1">
    <source>
        <dbReference type="SMART" id="SM00382"/>
    </source>
</evidence>
<name>A0A6G5QI93_9BACT</name>
<keyword evidence="3" id="KW-1185">Reference proteome</keyword>
<evidence type="ECO:0000313" key="3">
    <source>
        <dbReference type="Proteomes" id="UP000503264"/>
    </source>
</evidence>
<reference evidence="2 3" key="1">
    <citation type="submission" date="2016-07" db="EMBL/GenBank/DDBJ databases">
        <title>Comparative genomics of the Campylobacter concisus group.</title>
        <authorList>
            <person name="Miller W.G."/>
            <person name="Yee E."/>
            <person name="Chapman M.H."/>
            <person name="Huynh S."/>
            <person name="Bono J.L."/>
            <person name="On S.L.W."/>
            <person name="StLeger J."/>
            <person name="Foster G."/>
            <person name="Parker C.T."/>
        </authorList>
    </citation>
    <scope>NUCLEOTIDE SEQUENCE [LARGE SCALE GENOMIC DNA]</scope>
    <source>
        <strain evidence="2 3">CCUG 21559</strain>
    </source>
</reference>
<dbReference type="InterPro" id="IPR052026">
    <property type="entry name" value="ExeA_AAA_ATPase_DNA-bind"/>
</dbReference>
<dbReference type="SUPFAM" id="SSF52540">
    <property type="entry name" value="P-loop containing nucleoside triphosphate hydrolases"/>
    <property type="match status" value="1"/>
</dbReference>